<dbReference type="GO" id="GO:0005737">
    <property type="term" value="C:cytoplasm"/>
    <property type="evidence" value="ECO:0007669"/>
    <property type="project" value="TreeGrafter"/>
</dbReference>
<dbReference type="Proteomes" id="UP000799324">
    <property type="component" value="Unassembled WGS sequence"/>
</dbReference>
<accession>A0A6A6STS0</accession>
<dbReference type="SUPFAM" id="SSF52087">
    <property type="entry name" value="CRAL/TRIO domain"/>
    <property type="match status" value="1"/>
</dbReference>
<keyword evidence="5" id="KW-1185">Reference proteome</keyword>
<dbReference type="SMART" id="SM00324">
    <property type="entry name" value="RhoGAP"/>
    <property type="match status" value="1"/>
</dbReference>
<feature type="compositionally biased region" description="Basic and acidic residues" evidence="1">
    <location>
        <begin position="468"/>
        <end position="480"/>
    </location>
</feature>
<feature type="compositionally biased region" description="Pro residues" evidence="1">
    <location>
        <begin position="497"/>
        <end position="506"/>
    </location>
</feature>
<dbReference type="GO" id="GO:0005096">
    <property type="term" value="F:GTPase activator activity"/>
    <property type="evidence" value="ECO:0007669"/>
    <property type="project" value="TreeGrafter"/>
</dbReference>
<dbReference type="EMBL" id="MU004476">
    <property type="protein sequence ID" value="KAF2649848.1"/>
    <property type="molecule type" value="Genomic_DNA"/>
</dbReference>
<dbReference type="CDD" id="cd00159">
    <property type="entry name" value="RhoGAP"/>
    <property type="match status" value="1"/>
</dbReference>
<dbReference type="PROSITE" id="PS50191">
    <property type="entry name" value="CRAL_TRIO"/>
    <property type="match status" value="1"/>
</dbReference>
<dbReference type="InterPro" id="IPR000198">
    <property type="entry name" value="RhoGAP_dom"/>
</dbReference>
<dbReference type="PANTHER" id="PTHR45808:SF2">
    <property type="entry name" value="RHO GTPASE-ACTIVATING PROTEIN 68F"/>
    <property type="match status" value="1"/>
</dbReference>
<dbReference type="OrthoDB" id="410651at2759"/>
<evidence type="ECO:0000256" key="1">
    <source>
        <dbReference type="SAM" id="MobiDB-lite"/>
    </source>
</evidence>
<sequence length="797" mass="88263">MSGIRARVASRLRSSSQSTKLATNPPLPNDTAFNPDLAKCASSVLFRSPILSAENRPIYILNAAALPDSRENDFDALLPYVLARLPEEDDLVKGYEYEVVLFAGDSDGSATNKKHRPGWGWFLQAYHVLSRAMRKRLQKLYIVHEKAWVRILAEIFSTIVSPKFRRKIVHASTMSNLALHLPIEDLLIPPSTYLYDRRVSDDIYAPYASGRRAFGARQPFPAGKTGSTRLPRVLRETTNFLLLEQNIVAEGLFRVPPHAKLKECLKEAYDRGQKYIVWKDNGVALELPEYPRAEHQDEIIAELDPRDAYSVYMAAGLIKSWYADLRQPIFPQGCYHDLKRLYGDPQDPPDLERLTDLLSPSSEWSFLSGTSRIILTRHLLPLLSAVTARQEQNKMTSENVAVCFAPTLLCGPDQLEDAKMSSIIRRILKEATDLWTEGLRTACKVEEHAFEDELRLPTDAAEWDDPIEGNRARAGTHTEDENQITGIILQDNEKPLEQPPPLPPRSSKPQPRSASGQSPSDTLTKRKPAPPLQVPPRYSTVMSDGHDDVSESPSSYAAVADGFAPPRQTQWDLPEEKTTGTNRSGDSHHSPPQIALPKRKALTAEQIDNAETAVAQVRARGLSGHGQALLGLAKLPTSDFPKPKTIPSSRESSETSLPVAPVAPVIPPPALSSILTFPESSERQTEGGFRRPSWAASANRAPQIASLARPVFPTNTPTNRPASKSTSLPVPGPKPRTPSPSLLERMPSFETSKASPSLAPPANPRRLNMKKASVDDLRRLYEERTSTAKALVEATKW</sequence>
<evidence type="ECO:0008006" key="6">
    <source>
        <dbReference type="Google" id="ProtNLM"/>
    </source>
</evidence>
<dbReference type="InterPro" id="IPR001251">
    <property type="entry name" value="CRAL-TRIO_dom"/>
</dbReference>
<feature type="compositionally biased region" description="Basic and acidic residues" evidence="1">
    <location>
        <begin position="680"/>
        <end position="689"/>
    </location>
</feature>
<evidence type="ECO:0000259" key="2">
    <source>
        <dbReference type="PROSITE" id="PS50191"/>
    </source>
</evidence>
<feature type="compositionally biased region" description="Low complexity" evidence="1">
    <location>
        <begin position="1"/>
        <end position="18"/>
    </location>
</feature>
<dbReference type="InterPro" id="IPR036865">
    <property type="entry name" value="CRAL-TRIO_dom_sf"/>
</dbReference>
<feature type="compositionally biased region" description="Polar residues" evidence="1">
    <location>
        <begin position="713"/>
        <end position="728"/>
    </location>
</feature>
<dbReference type="Pfam" id="PF00620">
    <property type="entry name" value="RhoGAP"/>
    <property type="match status" value="1"/>
</dbReference>
<dbReference type="PANTHER" id="PTHR45808">
    <property type="entry name" value="RHO GTPASE-ACTIVATING PROTEIN 68F"/>
    <property type="match status" value="1"/>
</dbReference>
<feature type="region of interest" description="Disordered" evidence="1">
    <location>
        <begin position="1"/>
        <end position="28"/>
    </location>
</feature>
<feature type="region of interest" description="Disordered" evidence="1">
    <location>
        <begin position="459"/>
        <end position="603"/>
    </location>
</feature>
<gene>
    <name evidence="4" type="ORF">K491DRAFT_707888</name>
</gene>
<dbReference type="InterPro" id="IPR008936">
    <property type="entry name" value="Rho_GTPase_activation_prot"/>
</dbReference>
<organism evidence="4 5">
    <name type="scientific">Lophiostoma macrostomum CBS 122681</name>
    <dbReference type="NCBI Taxonomy" id="1314788"/>
    <lineage>
        <taxon>Eukaryota</taxon>
        <taxon>Fungi</taxon>
        <taxon>Dikarya</taxon>
        <taxon>Ascomycota</taxon>
        <taxon>Pezizomycotina</taxon>
        <taxon>Dothideomycetes</taxon>
        <taxon>Pleosporomycetidae</taxon>
        <taxon>Pleosporales</taxon>
        <taxon>Lophiostomataceae</taxon>
        <taxon>Lophiostoma</taxon>
    </lineage>
</organism>
<dbReference type="Pfam" id="PF13716">
    <property type="entry name" value="CRAL_TRIO_2"/>
    <property type="match status" value="1"/>
</dbReference>
<evidence type="ECO:0000313" key="4">
    <source>
        <dbReference type="EMBL" id="KAF2649848.1"/>
    </source>
</evidence>
<proteinExistence type="predicted"/>
<dbReference type="GO" id="GO:0007264">
    <property type="term" value="P:small GTPase-mediated signal transduction"/>
    <property type="evidence" value="ECO:0007669"/>
    <property type="project" value="TreeGrafter"/>
</dbReference>
<feature type="compositionally biased region" description="Polar residues" evidence="1">
    <location>
        <begin position="513"/>
        <end position="522"/>
    </location>
</feature>
<dbReference type="Gene3D" id="1.10.555.10">
    <property type="entry name" value="Rho GTPase activation protein"/>
    <property type="match status" value="1"/>
</dbReference>
<name>A0A6A6STS0_9PLEO</name>
<feature type="domain" description="Rho-GAP" evidence="3">
    <location>
        <begin position="220"/>
        <end position="435"/>
    </location>
</feature>
<dbReference type="Gene3D" id="3.40.525.10">
    <property type="entry name" value="CRAL-TRIO lipid binding domain"/>
    <property type="match status" value="1"/>
</dbReference>
<dbReference type="AlphaFoldDB" id="A0A6A6STS0"/>
<dbReference type="PROSITE" id="PS50238">
    <property type="entry name" value="RHOGAP"/>
    <property type="match status" value="1"/>
</dbReference>
<dbReference type="CDD" id="cd00170">
    <property type="entry name" value="SEC14"/>
    <property type="match status" value="1"/>
</dbReference>
<evidence type="ECO:0000313" key="5">
    <source>
        <dbReference type="Proteomes" id="UP000799324"/>
    </source>
</evidence>
<feature type="region of interest" description="Disordered" evidence="1">
    <location>
        <begin position="679"/>
        <end position="766"/>
    </location>
</feature>
<feature type="domain" description="CRAL-TRIO" evidence="2">
    <location>
        <begin position="34"/>
        <end position="189"/>
    </location>
</feature>
<protein>
    <recommendedName>
        <fullName evidence="6">Rho GTPase activation protein</fullName>
    </recommendedName>
</protein>
<evidence type="ECO:0000259" key="3">
    <source>
        <dbReference type="PROSITE" id="PS50238"/>
    </source>
</evidence>
<feature type="region of interest" description="Disordered" evidence="1">
    <location>
        <begin position="634"/>
        <end position="661"/>
    </location>
</feature>
<dbReference type="SUPFAM" id="SSF48350">
    <property type="entry name" value="GTPase activation domain, GAP"/>
    <property type="match status" value="1"/>
</dbReference>
<reference evidence="4" key="1">
    <citation type="journal article" date="2020" name="Stud. Mycol.">
        <title>101 Dothideomycetes genomes: a test case for predicting lifestyles and emergence of pathogens.</title>
        <authorList>
            <person name="Haridas S."/>
            <person name="Albert R."/>
            <person name="Binder M."/>
            <person name="Bloem J."/>
            <person name="Labutti K."/>
            <person name="Salamov A."/>
            <person name="Andreopoulos B."/>
            <person name="Baker S."/>
            <person name="Barry K."/>
            <person name="Bills G."/>
            <person name="Bluhm B."/>
            <person name="Cannon C."/>
            <person name="Castanera R."/>
            <person name="Culley D."/>
            <person name="Daum C."/>
            <person name="Ezra D."/>
            <person name="Gonzalez J."/>
            <person name="Henrissat B."/>
            <person name="Kuo A."/>
            <person name="Liang C."/>
            <person name="Lipzen A."/>
            <person name="Lutzoni F."/>
            <person name="Magnuson J."/>
            <person name="Mondo S."/>
            <person name="Nolan M."/>
            <person name="Ohm R."/>
            <person name="Pangilinan J."/>
            <person name="Park H.-J."/>
            <person name="Ramirez L."/>
            <person name="Alfaro M."/>
            <person name="Sun H."/>
            <person name="Tritt A."/>
            <person name="Yoshinaga Y."/>
            <person name="Zwiers L.-H."/>
            <person name="Turgeon B."/>
            <person name="Goodwin S."/>
            <person name="Spatafora J."/>
            <person name="Crous P."/>
            <person name="Grigoriev I."/>
        </authorList>
    </citation>
    <scope>NUCLEOTIDE SEQUENCE</scope>
    <source>
        <strain evidence="4">CBS 122681</strain>
    </source>
</reference>